<dbReference type="EMBL" id="CP067993">
    <property type="protein sequence ID" value="QQQ44153.1"/>
    <property type="molecule type" value="Genomic_DNA"/>
</dbReference>
<sequence>MPAGFEAYTPSGTVQVRSDLLNFHLRHKFDINEAGAVAYQVSGIVVTRYVTRDFQAKSPVVAVTGPNNNFGLSVILTNLGGNNWRVSAYTGSSFVFGTVWVYDSVVTGTPGKTGIEVYREHTGELAFASWAKPLRIMGVTTAPFGAAEGAYMQVPAGRRYAVISSRSCQRIERGVGFRLTGPQGDGRGAGSSGRFYYAGAAALIPQSDNATQFSASGHFVLIDVTGH</sequence>
<reference evidence="1 2" key="1">
    <citation type="submission" date="2021-01" db="EMBL/GenBank/DDBJ databases">
        <title>Genome Characterization of a novel Stenotrophomonas isolate with high keratinase activity.</title>
        <authorList>
            <person name="Cao Z.-J."/>
        </authorList>
    </citation>
    <scope>NUCLEOTIDE SEQUENCE [LARGE SCALE GENOMIC DNA]</scope>
    <source>
        <strain evidence="1 2">DHHJ</strain>
    </source>
</reference>
<accession>A0ABD7C9M4</accession>
<evidence type="ECO:0000313" key="1">
    <source>
        <dbReference type="EMBL" id="QQQ44153.1"/>
    </source>
</evidence>
<organism evidence="1 2">
    <name type="scientific">Stenotrophomonas maltophilia</name>
    <name type="common">Pseudomonas maltophilia</name>
    <name type="synonym">Xanthomonas maltophilia</name>
    <dbReference type="NCBI Taxonomy" id="40324"/>
    <lineage>
        <taxon>Bacteria</taxon>
        <taxon>Pseudomonadati</taxon>
        <taxon>Pseudomonadota</taxon>
        <taxon>Gammaproteobacteria</taxon>
        <taxon>Lysobacterales</taxon>
        <taxon>Lysobacteraceae</taxon>
        <taxon>Stenotrophomonas</taxon>
        <taxon>Stenotrophomonas maltophilia group</taxon>
    </lineage>
</organism>
<proteinExistence type="predicted"/>
<dbReference type="Proteomes" id="UP000596095">
    <property type="component" value="Chromosome"/>
</dbReference>
<gene>
    <name evidence="1" type="ORF">JJL50_09080</name>
</gene>
<protein>
    <recommendedName>
        <fullName evidence="3">Minor tail protein</fullName>
    </recommendedName>
</protein>
<name>A0ABD7C9M4_STEMA</name>
<dbReference type="RefSeq" id="WP_201118959.1">
    <property type="nucleotide sequence ID" value="NZ_CP067993.1"/>
</dbReference>
<dbReference type="AlphaFoldDB" id="A0ABD7C9M4"/>
<evidence type="ECO:0000313" key="2">
    <source>
        <dbReference type="Proteomes" id="UP000596095"/>
    </source>
</evidence>
<evidence type="ECO:0008006" key="3">
    <source>
        <dbReference type="Google" id="ProtNLM"/>
    </source>
</evidence>